<evidence type="ECO:0000256" key="4">
    <source>
        <dbReference type="ARBA" id="ARBA00019465"/>
    </source>
</evidence>
<dbReference type="PANTHER" id="PTHR43765">
    <property type="entry name" value="2-DEHYDROPANTOATE 2-REDUCTASE-RELATED"/>
    <property type="match status" value="1"/>
</dbReference>
<evidence type="ECO:0000259" key="11">
    <source>
        <dbReference type="Pfam" id="PF02558"/>
    </source>
</evidence>
<dbReference type="InterPro" id="IPR013328">
    <property type="entry name" value="6PGD_dom2"/>
</dbReference>
<dbReference type="InterPro" id="IPR036291">
    <property type="entry name" value="NAD(P)-bd_dom_sf"/>
</dbReference>
<evidence type="ECO:0000256" key="6">
    <source>
        <dbReference type="ARBA" id="ARBA00022857"/>
    </source>
</evidence>
<dbReference type="Gene3D" id="1.10.1040.10">
    <property type="entry name" value="N-(1-d-carboxylethyl)-l-norvaline Dehydrogenase, domain 2"/>
    <property type="match status" value="1"/>
</dbReference>
<dbReference type="Proteomes" id="UP000466024">
    <property type="component" value="Unassembled WGS sequence"/>
</dbReference>
<gene>
    <name evidence="13" type="ORF">F0A16_07420</name>
</gene>
<evidence type="ECO:0000256" key="1">
    <source>
        <dbReference type="ARBA" id="ARBA00004994"/>
    </source>
</evidence>
<dbReference type="InterPro" id="IPR013332">
    <property type="entry name" value="KPR_N"/>
</dbReference>
<comment type="caution">
    <text evidence="13">The sequence shown here is derived from an EMBL/GenBank/DDBJ whole genome shotgun (WGS) entry which is preliminary data.</text>
</comment>
<proteinExistence type="inferred from homology"/>
<evidence type="ECO:0000256" key="9">
    <source>
        <dbReference type="ARBA" id="ARBA00048793"/>
    </source>
</evidence>
<dbReference type="GO" id="GO:0050661">
    <property type="term" value="F:NADP binding"/>
    <property type="evidence" value="ECO:0007669"/>
    <property type="project" value="TreeGrafter"/>
</dbReference>
<dbReference type="InterPro" id="IPR008927">
    <property type="entry name" value="6-PGluconate_DH-like_C_sf"/>
</dbReference>
<keyword evidence="6 10" id="KW-0521">NADP</keyword>
<dbReference type="GO" id="GO:0005737">
    <property type="term" value="C:cytoplasm"/>
    <property type="evidence" value="ECO:0007669"/>
    <property type="project" value="TreeGrafter"/>
</dbReference>
<dbReference type="PANTHER" id="PTHR43765:SF2">
    <property type="entry name" value="2-DEHYDROPANTOATE 2-REDUCTASE"/>
    <property type="match status" value="1"/>
</dbReference>
<dbReference type="Pfam" id="PF02558">
    <property type="entry name" value="ApbA"/>
    <property type="match status" value="1"/>
</dbReference>
<dbReference type="AlphaFoldDB" id="A0A640WGM0"/>
<evidence type="ECO:0000256" key="8">
    <source>
        <dbReference type="ARBA" id="ARBA00032024"/>
    </source>
</evidence>
<feature type="domain" description="Ketopantoate reductase N-terminal" evidence="11">
    <location>
        <begin position="7"/>
        <end position="161"/>
    </location>
</feature>
<keyword evidence="7 10" id="KW-0560">Oxidoreductase</keyword>
<sequence>MATNAPWLIVGAGALGQLFAASLAQRQRVVLLGRRPTRHVIRLRKPDGTDHQIPARRESLEQWSGPESPALVILATKSHHGKTALDALASRLPPQTPLLLLQNGFLLQPRLTEQWSGPVLCASTTEAAYRPATASGMDLDPDSPTPDVIHAAAGETWIGDLADRHVTLATRVAECLADAGMKAAACQDIRHRLWRKLAINAVINPLTAIHRVRNGELASRAFRPRVAALIAEIAHIMQAEDVPPPAQGWDVFIGDVIQATANNRSSMLQDVLANRPTERDAILGPLEEAARHHGLHLPAIADLYRQTPP</sequence>
<keyword evidence="5 10" id="KW-0566">Pantothenate biosynthesis</keyword>
<protein>
    <recommendedName>
        <fullName evidence="4 10">2-dehydropantoate 2-reductase</fullName>
        <ecNumber evidence="3 10">1.1.1.169</ecNumber>
    </recommendedName>
    <alternativeName>
        <fullName evidence="8 10">Ketopantoate reductase</fullName>
    </alternativeName>
</protein>
<dbReference type="InterPro" id="IPR013752">
    <property type="entry name" value="KPA_reductase"/>
</dbReference>
<evidence type="ECO:0000256" key="7">
    <source>
        <dbReference type="ARBA" id="ARBA00023002"/>
    </source>
</evidence>
<evidence type="ECO:0000313" key="13">
    <source>
        <dbReference type="EMBL" id="KAA0019370.1"/>
    </source>
</evidence>
<name>A0A640WGM0_9GAMM</name>
<reference evidence="13 14" key="1">
    <citation type="submission" date="2019-08" db="EMBL/GenBank/DDBJ databases">
        <title>Bioinformatics analysis of the strain L3 and L5.</title>
        <authorList>
            <person name="Li X."/>
        </authorList>
    </citation>
    <scope>NUCLEOTIDE SEQUENCE [LARGE SCALE GENOMIC DNA]</scope>
    <source>
        <strain evidence="13 14">L3</strain>
    </source>
</reference>
<comment type="function">
    <text evidence="10">Catalyzes the NADPH-dependent reduction of ketopantoate into pantoic acid.</text>
</comment>
<dbReference type="GO" id="GO:0008677">
    <property type="term" value="F:2-dehydropantoate 2-reductase activity"/>
    <property type="evidence" value="ECO:0007669"/>
    <property type="project" value="UniProtKB-EC"/>
</dbReference>
<dbReference type="UniPathway" id="UPA00028">
    <property type="reaction ID" value="UER00004"/>
</dbReference>
<dbReference type="NCBIfam" id="TIGR00745">
    <property type="entry name" value="apbA_panE"/>
    <property type="match status" value="1"/>
</dbReference>
<dbReference type="InterPro" id="IPR050838">
    <property type="entry name" value="Ketopantoate_reductase"/>
</dbReference>
<accession>A0A640WGM0</accession>
<comment type="similarity">
    <text evidence="2 10">Belongs to the ketopantoate reductase family.</text>
</comment>
<comment type="catalytic activity">
    <reaction evidence="9 10">
        <text>(R)-pantoate + NADP(+) = 2-dehydropantoate + NADPH + H(+)</text>
        <dbReference type="Rhea" id="RHEA:16233"/>
        <dbReference type="ChEBI" id="CHEBI:11561"/>
        <dbReference type="ChEBI" id="CHEBI:15378"/>
        <dbReference type="ChEBI" id="CHEBI:15980"/>
        <dbReference type="ChEBI" id="CHEBI:57783"/>
        <dbReference type="ChEBI" id="CHEBI:58349"/>
        <dbReference type="EC" id="1.1.1.169"/>
    </reaction>
</comment>
<evidence type="ECO:0000256" key="2">
    <source>
        <dbReference type="ARBA" id="ARBA00007870"/>
    </source>
</evidence>
<dbReference type="InterPro" id="IPR003710">
    <property type="entry name" value="ApbA"/>
</dbReference>
<dbReference type="EC" id="1.1.1.169" evidence="3 10"/>
<evidence type="ECO:0000313" key="14">
    <source>
        <dbReference type="Proteomes" id="UP000466024"/>
    </source>
</evidence>
<comment type="pathway">
    <text evidence="1 10">Cofactor biosynthesis; (R)-pantothenate biosynthesis; (R)-pantoate from 3-methyl-2-oxobutanoate: step 2/2.</text>
</comment>
<evidence type="ECO:0000259" key="12">
    <source>
        <dbReference type="Pfam" id="PF08546"/>
    </source>
</evidence>
<dbReference type="Pfam" id="PF08546">
    <property type="entry name" value="ApbA_C"/>
    <property type="match status" value="1"/>
</dbReference>
<keyword evidence="14" id="KW-1185">Reference proteome</keyword>
<dbReference type="Gene3D" id="3.40.50.720">
    <property type="entry name" value="NAD(P)-binding Rossmann-like Domain"/>
    <property type="match status" value="1"/>
</dbReference>
<evidence type="ECO:0000256" key="5">
    <source>
        <dbReference type="ARBA" id="ARBA00022655"/>
    </source>
</evidence>
<dbReference type="EMBL" id="VTPX01000003">
    <property type="protein sequence ID" value="KAA0019370.1"/>
    <property type="molecule type" value="Genomic_DNA"/>
</dbReference>
<dbReference type="SUPFAM" id="SSF48179">
    <property type="entry name" value="6-phosphogluconate dehydrogenase C-terminal domain-like"/>
    <property type="match status" value="1"/>
</dbReference>
<organism evidence="13 14">
    <name type="scientific">Salinicola corii</name>
    <dbReference type="NCBI Taxonomy" id="2606937"/>
    <lineage>
        <taxon>Bacteria</taxon>
        <taxon>Pseudomonadati</taxon>
        <taxon>Pseudomonadota</taxon>
        <taxon>Gammaproteobacteria</taxon>
        <taxon>Oceanospirillales</taxon>
        <taxon>Halomonadaceae</taxon>
        <taxon>Salinicola</taxon>
    </lineage>
</organism>
<evidence type="ECO:0000256" key="3">
    <source>
        <dbReference type="ARBA" id="ARBA00013014"/>
    </source>
</evidence>
<evidence type="ECO:0000256" key="10">
    <source>
        <dbReference type="RuleBase" id="RU362068"/>
    </source>
</evidence>
<dbReference type="GO" id="GO:0015940">
    <property type="term" value="P:pantothenate biosynthetic process"/>
    <property type="evidence" value="ECO:0007669"/>
    <property type="project" value="UniProtKB-UniPathway"/>
</dbReference>
<dbReference type="SUPFAM" id="SSF51735">
    <property type="entry name" value="NAD(P)-binding Rossmann-fold domains"/>
    <property type="match status" value="1"/>
</dbReference>
<feature type="domain" description="Ketopantoate reductase C-terminal" evidence="12">
    <location>
        <begin position="188"/>
        <end position="305"/>
    </location>
</feature>